<evidence type="ECO:0008006" key="3">
    <source>
        <dbReference type="Google" id="ProtNLM"/>
    </source>
</evidence>
<evidence type="ECO:0000313" key="2">
    <source>
        <dbReference type="Proteomes" id="UP000319516"/>
    </source>
</evidence>
<sequence length="109" mass="12501">MSRAAQAEAGAVFVGATRYTGPVAWLRLAPHWLRMVREMKRMPGYLDHRVYYEPPFSLGTLGFFATQDDLMRFARTGTHRRLMGWVLDPDHATGGYIRVYRAVDREDAP</sequence>
<organism evidence="1 2">
    <name type="scientific">Ornithinicoccus hortensis</name>
    <dbReference type="NCBI Taxonomy" id="82346"/>
    <lineage>
        <taxon>Bacteria</taxon>
        <taxon>Bacillati</taxon>
        <taxon>Actinomycetota</taxon>
        <taxon>Actinomycetes</taxon>
        <taxon>Micrococcales</taxon>
        <taxon>Intrasporangiaceae</taxon>
        <taxon>Ornithinicoccus</taxon>
    </lineage>
</organism>
<reference evidence="1 2" key="1">
    <citation type="submission" date="2019-06" db="EMBL/GenBank/DDBJ databases">
        <title>Sequencing the genomes of 1000 actinobacteria strains.</title>
        <authorList>
            <person name="Klenk H.-P."/>
        </authorList>
    </citation>
    <scope>NUCLEOTIDE SEQUENCE [LARGE SCALE GENOMIC DNA]</scope>
    <source>
        <strain evidence="1 2">DSM 12335</strain>
    </source>
</reference>
<name>A0A542YM95_9MICO</name>
<dbReference type="OrthoDB" id="4804830at2"/>
<gene>
    <name evidence="1" type="ORF">FB467_0226</name>
</gene>
<dbReference type="Proteomes" id="UP000319516">
    <property type="component" value="Unassembled WGS sequence"/>
</dbReference>
<evidence type="ECO:0000313" key="1">
    <source>
        <dbReference type="EMBL" id="TQL49161.1"/>
    </source>
</evidence>
<comment type="caution">
    <text evidence="1">The sequence shown here is derived from an EMBL/GenBank/DDBJ whole genome shotgun (WGS) entry which is preliminary data.</text>
</comment>
<dbReference type="EMBL" id="VFOP01000001">
    <property type="protein sequence ID" value="TQL49161.1"/>
    <property type="molecule type" value="Genomic_DNA"/>
</dbReference>
<protein>
    <recommendedName>
        <fullName evidence="3">DUF4188 domain-containing protein</fullName>
    </recommendedName>
</protein>
<dbReference type="AlphaFoldDB" id="A0A542YM95"/>
<dbReference type="RefSeq" id="WP_141783453.1">
    <property type="nucleotide sequence ID" value="NZ_BAAAIK010000008.1"/>
</dbReference>
<accession>A0A542YM95</accession>
<proteinExistence type="predicted"/>
<keyword evidence="2" id="KW-1185">Reference proteome</keyword>